<proteinExistence type="predicted"/>
<name>A0A2K9Z6M9_RHILE</name>
<gene>
    <name evidence="1" type="ORF">CUJ84_Chr003424</name>
</gene>
<dbReference type="Proteomes" id="UP000238523">
    <property type="component" value="Chromosome"/>
</dbReference>
<organism evidence="1 2">
    <name type="scientific">Rhizobium leguminosarum</name>
    <dbReference type="NCBI Taxonomy" id="384"/>
    <lineage>
        <taxon>Bacteria</taxon>
        <taxon>Pseudomonadati</taxon>
        <taxon>Pseudomonadota</taxon>
        <taxon>Alphaproteobacteria</taxon>
        <taxon>Hyphomicrobiales</taxon>
        <taxon>Rhizobiaceae</taxon>
        <taxon>Rhizobium/Agrobacterium group</taxon>
        <taxon>Rhizobium</taxon>
    </lineage>
</organism>
<protein>
    <submittedName>
        <fullName evidence="1">Uncharacterized protein</fullName>
    </submittedName>
</protein>
<sequence>MGQEIPWRDQVRKPPPFDGQYEAADSLAERTAAEGTYCVAAIGSFSGDETRSADEVFVEQNARFQAHIADAAALDAQLAELVFSLDRLTAEVSADLDSFRGLTLREKMAGWVSRQRMWRMYTERVREAPVIERLLDLLTKSDALARLIAGQRAALTERHRAAELNLVDIVEQRRRLVVSIDIARLKMKELNAKALTTQGRIGVYGNRAHWEQMEAERRALKAEAERISAGEHEMRDDSQRRERFIGLFQAFVDSLNGRIAACNVLLRKLLIDVEERLIIYQAQVDTDRPGMKVRIKPELFPDIAAPIRLFEKGMLVAQDLERRKSRADLEFARRFPTYAEPPPETSGAPLIDTARRSFRFNLPFLRS</sequence>
<dbReference type="AlphaFoldDB" id="A0A2K9Z6M9"/>
<dbReference type="EMBL" id="CP025012">
    <property type="protein sequence ID" value="AUW43761.1"/>
    <property type="molecule type" value="Genomic_DNA"/>
</dbReference>
<evidence type="ECO:0000313" key="2">
    <source>
        <dbReference type="Proteomes" id="UP000238523"/>
    </source>
</evidence>
<accession>A0A2K9Z6M9</accession>
<evidence type="ECO:0000313" key="1">
    <source>
        <dbReference type="EMBL" id="AUW43761.1"/>
    </source>
</evidence>
<reference evidence="1 2" key="1">
    <citation type="submission" date="2017-11" db="EMBL/GenBank/DDBJ databases">
        <title>Complete genome of Rhizobium leguminosarum Norway, an ineffective micro-symbiont.</title>
        <authorList>
            <person name="Hoffrichter A."/>
            <person name="Liang J."/>
            <person name="Brachmann A."/>
            <person name="Marin M."/>
        </authorList>
    </citation>
    <scope>NUCLEOTIDE SEQUENCE [LARGE SCALE GENOMIC DNA]</scope>
    <source>
        <strain evidence="1 2">Norway</strain>
    </source>
</reference>